<sequence length="437" mass="51352">MIKQNLIPPSNNAFSSFLPLRTKDKHYKFCWDSVLGYFVHLLYNKSLFTKDIDDFKGLCEKSFSKKLERDDISLWNVIDKMYFHNDELFKISPELLIFKATKEELDTNSKKLGDMYAGLLNGFTVESTSGVNLNFLEREIKNEFDKFHVSGKKEPPKVAQTYLPFISEYFKKDLEFLNEKPNYLLHNFNEVIRLYGFLYISQMALNIKTWAYGEPTSKPCFFIVDNEKASEERSQVKNYGYAQLHDYLEYLFPYLFMNETLQEKNSVKPLWKLFEEISGSHIDELNQFGEAFIADRIEKKWYNSEQVWQYCEDKKSLLEQLLKLSHAQFDRKSGRLASANNTVVKCTLKNILDPFIQNRKRGGNVLVFNQDYVVLLTNLAIGGRDKLRFHEVIKEFEARGIYFDKQSQQNLVDFYERMGNVERMSDSGDAVYVRPTV</sequence>
<evidence type="ECO:0000313" key="2">
    <source>
        <dbReference type="Proteomes" id="UP000195963"/>
    </source>
</evidence>
<reference evidence="2" key="1">
    <citation type="submission" date="2017-06" db="EMBL/GenBank/DDBJ databases">
        <authorList>
            <person name="Rodrigo-Torres L."/>
            <person name="Arahal R.D."/>
            <person name="Lucena T."/>
        </authorList>
    </citation>
    <scope>NUCLEOTIDE SEQUENCE [LARGE SCALE GENOMIC DNA]</scope>
    <source>
        <strain evidence="2">CECT 9190</strain>
    </source>
</reference>
<dbReference type="InterPro" id="IPR017645">
    <property type="entry name" value="Dnd_assoc_1"/>
</dbReference>
<dbReference type="RefSeq" id="WP_087844581.1">
    <property type="nucleotide sequence ID" value="NZ_FYAK01000002.1"/>
</dbReference>
<gene>
    <name evidence="1" type="ORF">PMAL9190_01483</name>
</gene>
<dbReference type="NCBIfam" id="TIGR03236">
    <property type="entry name" value="dnd_assoc_1"/>
    <property type="match status" value="1"/>
</dbReference>
<dbReference type="EMBL" id="FYAK01000002">
    <property type="protein sequence ID" value="SMY34074.1"/>
    <property type="molecule type" value="Genomic_DNA"/>
</dbReference>
<name>A0A1Y6MBZ3_9GAMM</name>
<evidence type="ECO:0000313" key="1">
    <source>
        <dbReference type="EMBL" id="SMY34074.1"/>
    </source>
</evidence>
<evidence type="ECO:0008006" key="3">
    <source>
        <dbReference type="Google" id="ProtNLM"/>
    </source>
</evidence>
<dbReference type="Proteomes" id="UP000195963">
    <property type="component" value="Unassembled WGS sequence"/>
</dbReference>
<organism evidence="1 2">
    <name type="scientific">Photobacterium malacitanum</name>
    <dbReference type="NCBI Taxonomy" id="2204294"/>
    <lineage>
        <taxon>Bacteria</taxon>
        <taxon>Pseudomonadati</taxon>
        <taxon>Pseudomonadota</taxon>
        <taxon>Gammaproteobacteria</taxon>
        <taxon>Vibrionales</taxon>
        <taxon>Vibrionaceae</taxon>
        <taxon>Photobacterium</taxon>
    </lineage>
</organism>
<keyword evidence="2" id="KW-1185">Reference proteome</keyword>
<protein>
    <recommendedName>
        <fullName evidence="3">DNA phosphorothioation-dependent restriction protein DptG</fullName>
    </recommendedName>
</protein>
<dbReference type="AlphaFoldDB" id="A0A1Y6MBZ3"/>
<accession>A0A1Y6MBZ3</accession>
<proteinExistence type="predicted"/>